<comment type="subcellular location">
    <subcellularLocation>
        <location evidence="1">Cell membrane</location>
    </subcellularLocation>
</comment>
<dbReference type="CDD" id="cd13639">
    <property type="entry name" value="PBP2_OpuAC_like"/>
    <property type="match status" value="1"/>
</dbReference>
<dbReference type="SUPFAM" id="SSF53850">
    <property type="entry name" value="Periplasmic binding protein-like II"/>
    <property type="match status" value="1"/>
</dbReference>
<keyword evidence="4" id="KW-0472">Membrane</keyword>
<dbReference type="AlphaFoldDB" id="A0A8A3S7Y1"/>
<accession>A0A8A3S7Y1</accession>
<evidence type="ECO:0000256" key="4">
    <source>
        <dbReference type="ARBA" id="ARBA00023136"/>
    </source>
</evidence>
<dbReference type="PANTHER" id="PTHR47737:SF1">
    <property type="entry name" value="GLYCINE BETAINE_PROLINE BETAINE TRANSPORT SYSTEM PERMEASE PROTEIN PROW"/>
    <property type="match status" value="1"/>
</dbReference>
<dbReference type="GeneID" id="76425189"/>
<dbReference type="PANTHER" id="PTHR47737">
    <property type="entry name" value="GLYCINE BETAINE/PROLINE BETAINE TRANSPORT SYSTEM PERMEASE PROTEIN PROW"/>
    <property type="match status" value="1"/>
</dbReference>
<keyword evidence="7" id="KW-1185">Reference proteome</keyword>
<proteinExistence type="predicted"/>
<evidence type="ECO:0000256" key="1">
    <source>
        <dbReference type="ARBA" id="ARBA00004236"/>
    </source>
</evidence>
<dbReference type="GO" id="GO:0031460">
    <property type="term" value="P:glycine betaine transport"/>
    <property type="evidence" value="ECO:0007669"/>
    <property type="project" value="TreeGrafter"/>
</dbReference>
<sequence length="298" mass="32630">MIQSGKLSCILVTLLAVACLFAAGCTGTGDGPPPAGTQTSEQKSISIGYVLWDSEIASTNVIKQVFERAGYDVTLIAVDAAPLYQGLSKGEFDFTVSSWLPRTHGAYMEKFGDQIDEVGRNMNGTRIGLVVPTYVTIDSIEEMNSVKDRFDGKITGVEPGAGIMSATEEAIKEYDLDYELVYSSSAGMASALRKAVQGEEWIVVTGWTPHWKFARWDLKYLEDPKGIYGGEEHVATLARTGLAEDDPEAYAILQRFFWTPDDMQSVMLDIDDGMSETEAAQKWLDAHPDQVDAWLGKA</sequence>
<keyword evidence="2" id="KW-0813">Transport</keyword>
<dbReference type="InterPro" id="IPR007210">
    <property type="entry name" value="ABC_Gly_betaine_transp_sub-bd"/>
</dbReference>
<protein>
    <submittedName>
        <fullName evidence="6">Glycine betaine ABC transporter substrate-binding protein</fullName>
    </submittedName>
</protein>
<dbReference type="GO" id="GO:0043190">
    <property type="term" value="C:ATP-binding cassette (ABC) transporter complex"/>
    <property type="evidence" value="ECO:0007669"/>
    <property type="project" value="InterPro"/>
</dbReference>
<keyword evidence="3" id="KW-1003">Cell membrane</keyword>
<evidence type="ECO:0000259" key="5">
    <source>
        <dbReference type="Pfam" id="PF04069"/>
    </source>
</evidence>
<organism evidence="6 7">
    <name type="scientific">Methanofollis aquaemaris</name>
    <dbReference type="NCBI Taxonomy" id="126734"/>
    <lineage>
        <taxon>Archaea</taxon>
        <taxon>Methanobacteriati</taxon>
        <taxon>Methanobacteriota</taxon>
        <taxon>Stenosarchaea group</taxon>
        <taxon>Methanomicrobia</taxon>
        <taxon>Methanomicrobiales</taxon>
        <taxon>Methanomicrobiaceae</taxon>
        <taxon>Methanofollis</taxon>
    </lineage>
</organism>
<dbReference type="RefSeq" id="WP_265581193.1">
    <property type="nucleotide sequence ID" value="NZ_CP036172.1"/>
</dbReference>
<dbReference type="PROSITE" id="PS51257">
    <property type="entry name" value="PROKAR_LIPOPROTEIN"/>
    <property type="match status" value="1"/>
</dbReference>
<evidence type="ECO:0000256" key="3">
    <source>
        <dbReference type="ARBA" id="ARBA00022475"/>
    </source>
</evidence>
<evidence type="ECO:0000256" key="2">
    <source>
        <dbReference type="ARBA" id="ARBA00022448"/>
    </source>
</evidence>
<dbReference type="GO" id="GO:0005275">
    <property type="term" value="F:amine transmembrane transporter activity"/>
    <property type="evidence" value="ECO:0007669"/>
    <property type="project" value="TreeGrafter"/>
</dbReference>
<dbReference type="EMBL" id="CP036172">
    <property type="protein sequence ID" value="QSZ68238.1"/>
    <property type="molecule type" value="Genomic_DNA"/>
</dbReference>
<dbReference type="Gene3D" id="3.10.105.10">
    <property type="entry name" value="Dipeptide-binding Protein, Domain 3"/>
    <property type="match status" value="2"/>
</dbReference>
<evidence type="ECO:0000313" key="7">
    <source>
        <dbReference type="Proteomes" id="UP001042704"/>
    </source>
</evidence>
<gene>
    <name evidence="6" type="ORF">RJ40_12415</name>
</gene>
<dbReference type="GO" id="GO:0015226">
    <property type="term" value="F:carnitine transmembrane transporter activity"/>
    <property type="evidence" value="ECO:0007669"/>
    <property type="project" value="TreeGrafter"/>
</dbReference>
<evidence type="ECO:0000313" key="6">
    <source>
        <dbReference type="EMBL" id="QSZ68238.1"/>
    </source>
</evidence>
<feature type="domain" description="ABC-type glycine betaine transport system substrate-binding" evidence="5">
    <location>
        <begin position="43"/>
        <end position="285"/>
    </location>
</feature>
<reference evidence="6" key="1">
    <citation type="journal article" date="2001" name="Int. J. Syst. Evol. Microbiol.">
        <title>Methanofollis aquaemaris sp. nov., a methanogen isolated from an aquaculture fish pond.</title>
        <authorList>
            <person name="Lai M.C."/>
            <person name="Chen S.C."/>
        </authorList>
    </citation>
    <scope>NUCLEOTIDE SEQUENCE</scope>
    <source>
        <strain evidence="6">N2F9704</strain>
    </source>
</reference>
<reference evidence="6" key="2">
    <citation type="submission" date="2019-02" db="EMBL/GenBank/DDBJ databases">
        <authorList>
            <person name="Chen S.-C."/>
            <person name="Chien H.-H."/>
            <person name="Lai M.-C."/>
        </authorList>
    </citation>
    <scope>NUCLEOTIDE SEQUENCE</scope>
    <source>
        <strain evidence="6">N2F9704</strain>
    </source>
</reference>
<dbReference type="Gene3D" id="3.40.190.100">
    <property type="entry name" value="Glycine betaine-binding periplasmic protein, domain 2"/>
    <property type="match status" value="1"/>
</dbReference>
<dbReference type="GO" id="GO:0015871">
    <property type="term" value="P:choline transport"/>
    <property type="evidence" value="ECO:0007669"/>
    <property type="project" value="TreeGrafter"/>
</dbReference>
<dbReference type="Pfam" id="PF04069">
    <property type="entry name" value="OpuAC"/>
    <property type="match status" value="1"/>
</dbReference>
<name>A0A8A3S7Y1_9EURY</name>
<dbReference type="Proteomes" id="UP001042704">
    <property type="component" value="Chromosome"/>
</dbReference>
<dbReference type="KEGG" id="maqe:RJ40_12415"/>